<evidence type="ECO:0008006" key="5">
    <source>
        <dbReference type="Google" id="ProtNLM"/>
    </source>
</evidence>
<dbReference type="Gene3D" id="3.90.640.20">
    <property type="entry name" value="Heat-shock cognate protein, ATPase"/>
    <property type="match status" value="1"/>
</dbReference>
<name>A4CIM4_ROBBH</name>
<dbReference type="eggNOG" id="ENOG502Z967">
    <property type="taxonomic scope" value="Bacteria"/>
</dbReference>
<dbReference type="STRING" id="313596.RB2501_07770"/>
<dbReference type="KEGG" id="rbi:RB2501_07770"/>
<dbReference type="HOGENOM" id="CLU_083883_1_1_10"/>
<protein>
    <recommendedName>
        <fullName evidence="5">DUF3298 domain-containing protein</fullName>
    </recommendedName>
</protein>
<dbReference type="Gene3D" id="3.30.565.40">
    <property type="entry name" value="Fervidobacterium nodosum Rt17-B1 like"/>
    <property type="match status" value="1"/>
</dbReference>
<evidence type="ECO:0000313" key="3">
    <source>
        <dbReference type="EMBL" id="EAR16782.1"/>
    </source>
</evidence>
<dbReference type="InterPro" id="IPR025303">
    <property type="entry name" value="PdaC"/>
</dbReference>
<dbReference type="Pfam" id="PF11738">
    <property type="entry name" value="DUF3298"/>
    <property type="match status" value="1"/>
</dbReference>
<dbReference type="Pfam" id="PF13739">
    <property type="entry name" value="PdaC"/>
    <property type="match status" value="1"/>
</dbReference>
<dbReference type="Proteomes" id="UP000009049">
    <property type="component" value="Chromosome"/>
</dbReference>
<sequence length="266" mass="29377">MKTTLAPIQERPVRRLARVFTAILLILVPAGCQEPETLGFTPREYLGQVCADCPSVRVYVPEASEEKALGRAVNRSVREEVIEWLDYDEVSGASDIPEAIRAFGAGYRNLREQFPDEAIGWEATVEGVVALESDELLSLKLDGYIFTGGAHGFTRTRYLNFDKKSARELDNRELFRDLPGLEALAEAAFRDSQGIASDAEINSTGFMFEDNQFRLPDTIGFEAEGLVLLYNPYEVASYADGPVRVVIPYADANPYLALSAGMQPPA</sequence>
<keyword evidence="4" id="KW-1185">Reference proteome</keyword>
<accession>A4CIM4</accession>
<evidence type="ECO:0000259" key="1">
    <source>
        <dbReference type="Pfam" id="PF11738"/>
    </source>
</evidence>
<reference evidence="3 4" key="1">
    <citation type="journal article" date="2009" name="J. Bacteriol.">
        <title>Complete genome sequence of Robiginitalea biformata HTCC2501.</title>
        <authorList>
            <person name="Oh H.M."/>
            <person name="Giovannoni S.J."/>
            <person name="Lee K."/>
            <person name="Ferriera S."/>
            <person name="Johnson J."/>
            <person name="Cho J.C."/>
        </authorList>
    </citation>
    <scope>NUCLEOTIDE SEQUENCE [LARGE SCALE GENOMIC DNA]</scope>
    <source>
        <strain evidence="4">ATCC BAA-864 / HTCC2501 / KCTC 12146</strain>
    </source>
</reference>
<evidence type="ECO:0000259" key="2">
    <source>
        <dbReference type="Pfam" id="PF13739"/>
    </source>
</evidence>
<gene>
    <name evidence="3" type="ordered locus">RB2501_07770</name>
</gene>
<organism evidence="3 4">
    <name type="scientific">Robiginitalea biformata (strain ATCC BAA-864 / DSM 15991 / KCTC 12146 / HTCC2501)</name>
    <dbReference type="NCBI Taxonomy" id="313596"/>
    <lineage>
        <taxon>Bacteria</taxon>
        <taxon>Pseudomonadati</taxon>
        <taxon>Bacteroidota</taxon>
        <taxon>Flavobacteriia</taxon>
        <taxon>Flavobacteriales</taxon>
        <taxon>Flavobacteriaceae</taxon>
        <taxon>Robiginitalea</taxon>
    </lineage>
</organism>
<evidence type="ECO:0000313" key="4">
    <source>
        <dbReference type="Proteomes" id="UP000009049"/>
    </source>
</evidence>
<proteinExistence type="predicted"/>
<dbReference type="AlphaFoldDB" id="A4CIM4"/>
<dbReference type="InterPro" id="IPR037126">
    <property type="entry name" value="PdaC/RsiV-like_sf"/>
</dbReference>
<feature type="domain" description="DUF3298" evidence="1">
    <location>
        <begin position="179"/>
        <end position="249"/>
    </location>
</feature>
<dbReference type="InterPro" id="IPR021729">
    <property type="entry name" value="DUF3298"/>
</dbReference>
<dbReference type="RefSeq" id="WP_015753538.1">
    <property type="nucleotide sequence ID" value="NC_013222.1"/>
</dbReference>
<dbReference type="EMBL" id="CP001712">
    <property type="protein sequence ID" value="EAR16782.1"/>
    <property type="molecule type" value="Genomic_DNA"/>
</dbReference>
<feature type="domain" description="Deacetylase PdaC" evidence="2">
    <location>
        <begin position="52"/>
        <end position="154"/>
    </location>
</feature>